<feature type="region of interest" description="Disordered" evidence="1">
    <location>
        <begin position="62"/>
        <end position="86"/>
    </location>
</feature>
<dbReference type="EMBL" id="MU853224">
    <property type="protein sequence ID" value="KAK4127103.1"/>
    <property type="molecule type" value="Genomic_DNA"/>
</dbReference>
<gene>
    <name evidence="2" type="ORF">N657DRAFT_669037</name>
</gene>
<dbReference type="AlphaFoldDB" id="A0AAN6Z757"/>
<reference evidence="2" key="1">
    <citation type="journal article" date="2023" name="Mol. Phylogenet. Evol.">
        <title>Genome-scale phylogeny and comparative genomics of the fungal order Sordariales.</title>
        <authorList>
            <person name="Hensen N."/>
            <person name="Bonometti L."/>
            <person name="Westerberg I."/>
            <person name="Brannstrom I.O."/>
            <person name="Guillou S."/>
            <person name="Cros-Aarteil S."/>
            <person name="Calhoun S."/>
            <person name="Haridas S."/>
            <person name="Kuo A."/>
            <person name="Mondo S."/>
            <person name="Pangilinan J."/>
            <person name="Riley R."/>
            <person name="LaButti K."/>
            <person name="Andreopoulos B."/>
            <person name="Lipzen A."/>
            <person name="Chen C."/>
            <person name="Yan M."/>
            <person name="Daum C."/>
            <person name="Ng V."/>
            <person name="Clum A."/>
            <person name="Steindorff A."/>
            <person name="Ohm R.A."/>
            <person name="Martin F."/>
            <person name="Silar P."/>
            <person name="Natvig D.O."/>
            <person name="Lalanne C."/>
            <person name="Gautier V."/>
            <person name="Ament-Velasquez S.L."/>
            <person name="Kruys A."/>
            <person name="Hutchinson M.I."/>
            <person name="Powell A.J."/>
            <person name="Barry K."/>
            <person name="Miller A.N."/>
            <person name="Grigoriev I.V."/>
            <person name="Debuchy R."/>
            <person name="Gladieux P."/>
            <person name="Hiltunen Thoren M."/>
            <person name="Johannesson H."/>
        </authorList>
    </citation>
    <scope>NUCLEOTIDE SEQUENCE</scope>
    <source>
        <strain evidence="2">CBS 731.68</strain>
    </source>
</reference>
<name>A0AAN6Z757_9PEZI</name>
<dbReference type="RefSeq" id="XP_062650874.1">
    <property type="nucleotide sequence ID" value="XM_062795471.1"/>
</dbReference>
<dbReference type="GeneID" id="87832239"/>
<evidence type="ECO:0000313" key="3">
    <source>
        <dbReference type="Proteomes" id="UP001302602"/>
    </source>
</evidence>
<proteinExistence type="predicted"/>
<comment type="caution">
    <text evidence="2">The sequence shown here is derived from an EMBL/GenBank/DDBJ whole genome shotgun (WGS) entry which is preliminary data.</text>
</comment>
<reference evidence="2" key="2">
    <citation type="submission" date="2023-05" db="EMBL/GenBank/DDBJ databases">
        <authorList>
            <consortium name="Lawrence Berkeley National Laboratory"/>
            <person name="Steindorff A."/>
            <person name="Hensen N."/>
            <person name="Bonometti L."/>
            <person name="Westerberg I."/>
            <person name="Brannstrom I.O."/>
            <person name="Guillou S."/>
            <person name="Cros-Aarteil S."/>
            <person name="Calhoun S."/>
            <person name="Haridas S."/>
            <person name="Kuo A."/>
            <person name="Mondo S."/>
            <person name="Pangilinan J."/>
            <person name="Riley R."/>
            <person name="Labutti K."/>
            <person name="Andreopoulos B."/>
            <person name="Lipzen A."/>
            <person name="Chen C."/>
            <person name="Yanf M."/>
            <person name="Daum C."/>
            <person name="Ng V."/>
            <person name="Clum A."/>
            <person name="Ohm R."/>
            <person name="Martin F."/>
            <person name="Silar P."/>
            <person name="Natvig D."/>
            <person name="Lalanne C."/>
            <person name="Gautier V."/>
            <person name="Ament-Velasquez S.L."/>
            <person name="Kruys A."/>
            <person name="Hutchinson M.I."/>
            <person name="Powell A.J."/>
            <person name="Barry K."/>
            <person name="Miller A.N."/>
            <person name="Grigoriev I.V."/>
            <person name="Debuchy R."/>
            <person name="Gladieux P."/>
            <person name="Thoren M.H."/>
            <person name="Johannesson H."/>
        </authorList>
    </citation>
    <scope>NUCLEOTIDE SEQUENCE</scope>
    <source>
        <strain evidence="2">CBS 731.68</strain>
    </source>
</reference>
<evidence type="ECO:0000313" key="2">
    <source>
        <dbReference type="EMBL" id="KAK4127103.1"/>
    </source>
</evidence>
<sequence>MAASRSLFKDPQTMLDKLTAQPIETLSKIRHLTVGHPLVIAWVSIGNTVTTTVTSPTGWAIGRHNPGGSFSQTTGDRSWKRATGRAESLPSQIYRAKQPGCYGSALDPSRMVESGQSCAITWESQPHIFPADAELMVGDERKKEILVIVKRGDGIDCEEKEPLIESD</sequence>
<keyword evidence="3" id="KW-1185">Reference proteome</keyword>
<organism evidence="2 3">
    <name type="scientific">Parathielavia appendiculata</name>
    <dbReference type="NCBI Taxonomy" id="2587402"/>
    <lineage>
        <taxon>Eukaryota</taxon>
        <taxon>Fungi</taxon>
        <taxon>Dikarya</taxon>
        <taxon>Ascomycota</taxon>
        <taxon>Pezizomycotina</taxon>
        <taxon>Sordariomycetes</taxon>
        <taxon>Sordariomycetidae</taxon>
        <taxon>Sordariales</taxon>
        <taxon>Chaetomiaceae</taxon>
        <taxon>Parathielavia</taxon>
    </lineage>
</organism>
<protein>
    <submittedName>
        <fullName evidence="2">Uncharacterized protein</fullName>
    </submittedName>
</protein>
<dbReference type="Proteomes" id="UP001302602">
    <property type="component" value="Unassembled WGS sequence"/>
</dbReference>
<evidence type="ECO:0000256" key="1">
    <source>
        <dbReference type="SAM" id="MobiDB-lite"/>
    </source>
</evidence>
<accession>A0AAN6Z757</accession>